<dbReference type="Pfam" id="PF00271">
    <property type="entry name" value="Helicase_C"/>
    <property type="match status" value="1"/>
</dbReference>
<comment type="caution">
    <text evidence="4">The sequence shown here is derived from an EMBL/GenBank/DDBJ whole genome shotgun (WGS) entry which is preliminary data.</text>
</comment>
<dbReference type="Proteomes" id="UP001595733">
    <property type="component" value="Unassembled WGS sequence"/>
</dbReference>
<proteinExistence type="predicted"/>
<feature type="domain" description="Helicase C-terminal" evidence="3">
    <location>
        <begin position="304"/>
        <end position="447"/>
    </location>
</feature>
<organism evidence="4 5">
    <name type="scientific">Chryseomicrobium palamuruense</name>
    <dbReference type="NCBI Taxonomy" id="682973"/>
    <lineage>
        <taxon>Bacteria</taxon>
        <taxon>Bacillati</taxon>
        <taxon>Bacillota</taxon>
        <taxon>Bacilli</taxon>
        <taxon>Bacillales</taxon>
        <taxon>Caryophanaceae</taxon>
        <taxon>Chryseomicrobium</taxon>
    </lineage>
</organism>
<dbReference type="InterPro" id="IPR027417">
    <property type="entry name" value="P-loop_NTPase"/>
</dbReference>
<name>A0ABV8UVK8_9BACL</name>
<dbReference type="InterPro" id="IPR038718">
    <property type="entry name" value="SNF2-like_sf"/>
</dbReference>
<dbReference type="PROSITE" id="PS51192">
    <property type="entry name" value="HELICASE_ATP_BIND_1"/>
    <property type="match status" value="1"/>
</dbReference>
<evidence type="ECO:0000259" key="2">
    <source>
        <dbReference type="PROSITE" id="PS51192"/>
    </source>
</evidence>
<dbReference type="EMBL" id="JBHSEF010000023">
    <property type="protein sequence ID" value="MFC4355340.1"/>
    <property type="molecule type" value="Genomic_DNA"/>
</dbReference>
<dbReference type="RefSeq" id="WP_378141812.1">
    <property type="nucleotide sequence ID" value="NZ_JBHSEF010000023.1"/>
</dbReference>
<dbReference type="Gene3D" id="3.40.50.10810">
    <property type="entry name" value="Tandem AAA-ATPase domain"/>
    <property type="match status" value="1"/>
</dbReference>
<dbReference type="SMART" id="SM00487">
    <property type="entry name" value="DEXDc"/>
    <property type="match status" value="1"/>
</dbReference>
<gene>
    <name evidence="4" type="ORF">ACFO0S_09800</name>
</gene>
<evidence type="ECO:0000259" key="3">
    <source>
        <dbReference type="PROSITE" id="PS51194"/>
    </source>
</evidence>
<sequence length="447" mass="52544">MELFPHQKQALELTKDSNRVAYYLDMGLGKTFVGAEKMVQLQTNLNILVCQKSKVDDWIEHFETYYTDYKVINMTIPKSSKYYLENQDKLDRCILVVNYDLIFRRKFFHSLKDFTLMLDESSLIQNEKAKRTKFILNLKPENVILLSGTPTSGKYENLWSQIHLLGWEISKNLYNKQYVNWETIKVGGFPHKVVDKSEPYKNVDRLKRKLRNHGAVFMKTEDCFELPEQLMIPVKIQSSAAYRKFQRNSIITLDTLNLCEFWDDSDFHGVDVTPRVELIGDSTFTKRMYSRMLCGHYSKEKLNAFEDLVSSTNDRLIVFYNYNDELEALKKIATKLERPISEVNGHVKDLSAYNNQDNSVTFVQYQAGAMGLNLQKANKIIYFTLTELSDLFEQSKKRIHRIGQKNNCFYYLMICEDSVEEDILKTLEMRKDYSDELFNEYEEKATN</sequence>
<feature type="domain" description="Helicase ATP-binding" evidence="2">
    <location>
        <begin position="11"/>
        <end position="168"/>
    </location>
</feature>
<dbReference type="PROSITE" id="PS51194">
    <property type="entry name" value="HELICASE_CTER"/>
    <property type="match status" value="1"/>
</dbReference>
<dbReference type="InterPro" id="IPR000330">
    <property type="entry name" value="SNF2_N"/>
</dbReference>
<dbReference type="Gene3D" id="3.40.50.300">
    <property type="entry name" value="P-loop containing nucleotide triphosphate hydrolases"/>
    <property type="match status" value="1"/>
</dbReference>
<evidence type="ECO:0000313" key="5">
    <source>
        <dbReference type="Proteomes" id="UP001595733"/>
    </source>
</evidence>
<dbReference type="InterPro" id="IPR014001">
    <property type="entry name" value="Helicase_ATP-bd"/>
</dbReference>
<protein>
    <submittedName>
        <fullName evidence="4">SNF2-related protein</fullName>
    </submittedName>
</protein>
<accession>A0ABV8UVK8</accession>
<dbReference type="InterPro" id="IPR001650">
    <property type="entry name" value="Helicase_C-like"/>
</dbReference>
<dbReference type="PANTHER" id="PTHR45766">
    <property type="entry name" value="DNA ANNEALING HELICASE AND ENDONUCLEASE ZRANB3 FAMILY MEMBER"/>
    <property type="match status" value="1"/>
</dbReference>
<dbReference type="Pfam" id="PF00176">
    <property type="entry name" value="SNF2-rel_dom"/>
    <property type="match status" value="1"/>
</dbReference>
<keyword evidence="1" id="KW-0378">Hydrolase</keyword>
<reference evidence="5" key="1">
    <citation type="journal article" date="2019" name="Int. J. Syst. Evol. Microbiol.">
        <title>The Global Catalogue of Microorganisms (GCM) 10K type strain sequencing project: providing services to taxonomists for standard genome sequencing and annotation.</title>
        <authorList>
            <consortium name="The Broad Institute Genomics Platform"/>
            <consortium name="The Broad Institute Genome Sequencing Center for Infectious Disease"/>
            <person name="Wu L."/>
            <person name="Ma J."/>
        </authorList>
    </citation>
    <scope>NUCLEOTIDE SEQUENCE [LARGE SCALE GENOMIC DNA]</scope>
    <source>
        <strain evidence="5">CCUG 50353</strain>
    </source>
</reference>
<dbReference type="SUPFAM" id="SSF52540">
    <property type="entry name" value="P-loop containing nucleoside triphosphate hydrolases"/>
    <property type="match status" value="2"/>
</dbReference>
<evidence type="ECO:0000256" key="1">
    <source>
        <dbReference type="ARBA" id="ARBA00022801"/>
    </source>
</evidence>
<keyword evidence="5" id="KW-1185">Reference proteome</keyword>
<dbReference type="PANTHER" id="PTHR45766:SF6">
    <property type="entry name" value="SWI_SNF-RELATED MATRIX-ASSOCIATED ACTIN-DEPENDENT REGULATOR OF CHROMATIN SUBFAMILY A-LIKE PROTEIN 1"/>
    <property type="match status" value="1"/>
</dbReference>
<evidence type="ECO:0000313" key="4">
    <source>
        <dbReference type="EMBL" id="MFC4355340.1"/>
    </source>
</evidence>